<keyword evidence="2" id="KW-1185">Reference proteome</keyword>
<comment type="caution">
    <text evidence="1">The sequence shown here is derived from an EMBL/GenBank/DDBJ whole genome shotgun (WGS) entry which is preliminary data.</text>
</comment>
<dbReference type="Pfam" id="PF21826">
    <property type="entry name" value="DUF6887"/>
    <property type="match status" value="1"/>
</dbReference>
<dbReference type="Proteomes" id="UP001050975">
    <property type="component" value="Unassembled WGS sequence"/>
</dbReference>
<name>A0AAV3XNM7_9CYAN</name>
<dbReference type="RefSeq" id="WP_226592005.1">
    <property type="nucleotide sequence ID" value="NZ_BLAY01000214.1"/>
</dbReference>
<proteinExistence type="predicted"/>
<organism evidence="1 2">
    <name type="scientific">Microseira wollei NIES-4236</name>
    <dbReference type="NCBI Taxonomy" id="2530354"/>
    <lineage>
        <taxon>Bacteria</taxon>
        <taxon>Bacillati</taxon>
        <taxon>Cyanobacteriota</taxon>
        <taxon>Cyanophyceae</taxon>
        <taxon>Oscillatoriophycideae</taxon>
        <taxon>Aerosakkonematales</taxon>
        <taxon>Aerosakkonemataceae</taxon>
        <taxon>Microseira</taxon>
    </lineage>
</organism>
<gene>
    <name evidence="1" type="ORF">MiSe_81330</name>
</gene>
<protein>
    <submittedName>
        <fullName evidence="1">Uncharacterized protein</fullName>
    </submittedName>
</protein>
<dbReference type="EMBL" id="BLAY01000214">
    <property type="protein sequence ID" value="GET43311.1"/>
    <property type="molecule type" value="Genomic_DNA"/>
</dbReference>
<evidence type="ECO:0000313" key="1">
    <source>
        <dbReference type="EMBL" id="GET43311.1"/>
    </source>
</evidence>
<dbReference type="AlphaFoldDB" id="A0AAV3XNM7"/>
<dbReference type="InterPro" id="IPR054053">
    <property type="entry name" value="DUF6887"/>
</dbReference>
<reference evidence="1" key="1">
    <citation type="submission" date="2019-10" db="EMBL/GenBank/DDBJ databases">
        <title>Draft genome sequece of Microseira wollei NIES-4236.</title>
        <authorList>
            <person name="Yamaguchi H."/>
            <person name="Suzuki S."/>
            <person name="Kawachi M."/>
        </authorList>
    </citation>
    <scope>NUCLEOTIDE SEQUENCE</scope>
    <source>
        <strain evidence="1">NIES-4236</strain>
    </source>
</reference>
<sequence>MTQPNFEQMSRKELRAYMLEHRDDERAFHAYMDRLANEPVLARGTIEDLQDPSRFAEILERVEKIKQEGRASDV</sequence>
<accession>A0AAV3XNM7</accession>
<evidence type="ECO:0000313" key="2">
    <source>
        <dbReference type="Proteomes" id="UP001050975"/>
    </source>
</evidence>